<accession>A0A8S9MDT0</accession>
<organism evidence="1">
    <name type="scientific">Brassica cretica</name>
    <name type="common">Mustard</name>
    <dbReference type="NCBI Taxonomy" id="69181"/>
    <lineage>
        <taxon>Eukaryota</taxon>
        <taxon>Viridiplantae</taxon>
        <taxon>Streptophyta</taxon>
        <taxon>Embryophyta</taxon>
        <taxon>Tracheophyta</taxon>
        <taxon>Spermatophyta</taxon>
        <taxon>Magnoliopsida</taxon>
        <taxon>eudicotyledons</taxon>
        <taxon>Gunneridae</taxon>
        <taxon>Pentapetalae</taxon>
        <taxon>rosids</taxon>
        <taxon>malvids</taxon>
        <taxon>Brassicales</taxon>
        <taxon>Brassicaceae</taxon>
        <taxon>Brassiceae</taxon>
        <taxon>Brassica</taxon>
    </lineage>
</organism>
<sequence>MIDGSWTSTAQFSGNECDGEYAPTFDLSKLWNRLQGFDCNDQRAACLAELCDKIGEDRDSEDMLPGFQDFLYSTSAESDFRFLNYDCEVFP</sequence>
<dbReference type="AlphaFoldDB" id="A0A8S9MDT0"/>
<comment type="caution">
    <text evidence="1">The sequence shown here is derived from an EMBL/GenBank/DDBJ whole genome shotgun (WGS) entry which is preliminary data.</text>
</comment>
<dbReference type="EMBL" id="QGKY02000089">
    <property type="protein sequence ID" value="KAF2615779.1"/>
    <property type="molecule type" value="Genomic_DNA"/>
</dbReference>
<name>A0A8S9MDT0_BRACR</name>
<proteinExistence type="predicted"/>
<protein>
    <submittedName>
        <fullName evidence="1">Uncharacterized protein</fullName>
    </submittedName>
</protein>
<reference evidence="1" key="1">
    <citation type="submission" date="2019-12" db="EMBL/GenBank/DDBJ databases">
        <title>Genome sequencing and annotation of Brassica cretica.</title>
        <authorList>
            <person name="Studholme D.J."/>
            <person name="Sarris P.F."/>
        </authorList>
    </citation>
    <scope>NUCLEOTIDE SEQUENCE</scope>
    <source>
        <strain evidence="1">PFS-102/07</strain>
        <tissue evidence="1">Leaf</tissue>
    </source>
</reference>
<gene>
    <name evidence="1" type="ORF">F2Q70_00013161</name>
</gene>
<evidence type="ECO:0000313" key="1">
    <source>
        <dbReference type="EMBL" id="KAF2615779.1"/>
    </source>
</evidence>